<comment type="caution">
    <text evidence="8">The sequence shown here is derived from an EMBL/GenBank/DDBJ whole genome shotgun (WGS) entry which is preliminary data.</text>
</comment>
<dbReference type="Pfam" id="PF01790">
    <property type="entry name" value="LGT"/>
    <property type="match status" value="1"/>
</dbReference>
<keyword evidence="2" id="KW-1003">Cell membrane</keyword>
<accession>A0ABP6P3J6</accession>
<keyword evidence="4 7" id="KW-0812">Transmembrane</keyword>
<keyword evidence="6 7" id="KW-0472">Membrane</keyword>
<keyword evidence="9" id="KW-1185">Reference proteome</keyword>
<sequence>MRDLEPQGLALTYWFDAEAADEPYPVSVRFTGARVGGSGATGDAFQVVHTLERVVPGSGRIALSARISGISAGQWKVTATPLRGDGPRASTGLKSQAFLRLPTATTTGNTSYLPVARVLAPGVRVGAWPSLVGLGTVVALVLQALLASQRQVPVGRLLLVSLLACLTGLVGAKVYYVLTHRAEPGGLLRAGMSVQGFVLAALTTLGVGSWWAGISVGAVLDVTTPGLLFGMMIGRLGCLLGGCCAGLPTASRWGVWSSDRRVGVRRIPVQLMESAMAGAVAIAALVAVVSLDPPVDGLLLVAGLSTYIAGRQVLFPLRGIPRSTSWGRVTTLVLALLVLATAVGVLMSAAGS</sequence>
<feature type="transmembrane region" description="Helical" evidence="7">
    <location>
        <begin position="297"/>
        <end position="317"/>
    </location>
</feature>
<evidence type="ECO:0000256" key="4">
    <source>
        <dbReference type="ARBA" id="ARBA00022692"/>
    </source>
</evidence>
<evidence type="ECO:0000256" key="5">
    <source>
        <dbReference type="ARBA" id="ARBA00022989"/>
    </source>
</evidence>
<dbReference type="RefSeq" id="WP_344688232.1">
    <property type="nucleotide sequence ID" value="NZ_BAAAVV010000003.1"/>
</dbReference>
<keyword evidence="5 7" id="KW-1133">Transmembrane helix</keyword>
<name>A0ABP6P3J6_9ACTN</name>
<feature type="transmembrane region" description="Helical" evidence="7">
    <location>
        <begin position="226"/>
        <end position="250"/>
    </location>
</feature>
<gene>
    <name evidence="8" type="ORF">GCM10010531_15990</name>
</gene>
<feature type="transmembrane region" description="Helical" evidence="7">
    <location>
        <begin position="125"/>
        <end position="145"/>
    </location>
</feature>
<dbReference type="PANTHER" id="PTHR30589:SF0">
    <property type="entry name" value="PHOSPHATIDYLGLYCEROL--PROLIPOPROTEIN DIACYLGLYCERYL TRANSFERASE"/>
    <property type="match status" value="1"/>
</dbReference>
<feature type="transmembrane region" description="Helical" evidence="7">
    <location>
        <begin position="197"/>
        <end position="220"/>
    </location>
</feature>
<feature type="transmembrane region" description="Helical" evidence="7">
    <location>
        <begin position="329"/>
        <end position="350"/>
    </location>
</feature>
<dbReference type="EMBL" id="BAAAVV010000003">
    <property type="protein sequence ID" value="GAA3164510.1"/>
    <property type="molecule type" value="Genomic_DNA"/>
</dbReference>
<proteinExistence type="inferred from homology"/>
<feature type="transmembrane region" description="Helical" evidence="7">
    <location>
        <begin position="157"/>
        <end position="176"/>
    </location>
</feature>
<evidence type="ECO:0000256" key="3">
    <source>
        <dbReference type="ARBA" id="ARBA00022679"/>
    </source>
</evidence>
<evidence type="ECO:0000313" key="8">
    <source>
        <dbReference type="EMBL" id="GAA3164510.1"/>
    </source>
</evidence>
<organism evidence="8 9">
    <name type="scientific">Blastococcus jejuensis</name>
    <dbReference type="NCBI Taxonomy" id="351224"/>
    <lineage>
        <taxon>Bacteria</taxon>
        <taxon>Bacillati</taxon>
        <taxon>Actinomycetota</taxon>
        <taxon>Actinomycetes</taxon>
        <taxon>Geodermatophilales</taxon>
        <taxon>Geodermatophilaceae</taxon>
        <taxon>Blastococcus</taxon>
    </lineage>
</organism>
<dbReference type="InterPro" id="IPR001640">
    <property type="entry name" value="Lgt"/>
</dbReference>
<evidence type="ECO:0000313" key="9">
    <source>
        <dbReference type="Proteomes" id="UP001499924"/>
    </source>
</evidence>
<reference evidence="9" key="1">
    <citation type="journal article" date="2019" name="Int. J. Syst. Evol. Microbiol.">
        <title>The Global Catalogue of Microorganisms (GCM) 10K type strain sequencing project: providing services to taxonomists for standard genome sequencing and annotation.</title>
        <authorList>
            <consortium name="The Broad Institute Genomics Platform"/>
            <consortium name="The Broad Institute Genome Sequencing Center for Infectious Disease"/>
            <person name="Wu L."/>
            <person name="Ma J."/>
        </authorList>
    </citation>
    <scope>NUCLEOTIDE SEQUENCE [LARGE SCALE GENOMIC DNA]</scope>
    <source>
        <strain evidence="9">JCM 15614</strain>
    </source>
</reference>
<evidence type="ECO:0008006" key="10">
    <source>
        <dbReference type="Google" id="ProtNLM"/>
    </source>
</evidence>
<dbReference type="Proteomes" id="UP001499924">
    <property type="component" value="Unassembled WGS sequence"/>
</dbReference>
<feature type="transmembrane region" description="Helical" evidence="7">
    <location>
        <begin position="271"/>
        <end position="291"/>
    </location>
</feature>
<evidence type="ECO:0000256" key="1">
    <source>
        <dbReference type="ARBA" id="ARBA00007150"/>
    </source>
</evidence>
<evidence type="ECO:0000256" key="2">
    <source>
        <dbReference type="ARBA" id="ARBA00022475"/>
    </source>
</evidence>
<evidence type="ECO:0000256" key="7">
    <source>
        <dbReference type="SAM" id="Phobius"/>
    </source>
</evidence>
<evidence type="ECO:0000256" key="6">
    <source>
        <dbReference type="ARBA" id="ARBA00023136"/>
    </source>
</evidence>
<comment type="similarity">
    <text evidence="1">Belongs to the Lgt family.</text>
</comment>
<keyword evidence="3" id="KW-0808">Transferase</keyword>
<protein>
    <recommendedName>
        <fullName evidence="10">Phosphatidylglycerol:prolipoprotein diacylglycerol transferase</fullName>
    </recommendedName>
</protein>
<dbReference type="PANTHER" id="PTHR30589">
    <property type="entry name" value="PROLIPOPROTEIN DIACYLGLYCERYL TRANSFERASE"/>
    <property type="match status" value="1"/>
</dbReference>